<evidence type="ECO:0000256" key="10">
    <source>
        <dbReference type="SAM" id="MobiDB-lite"/>
    </source>
</evidence>
<evidence type="ECO:0000256" key="3">
    <source>
        <dbReference type="ARBA" id="ARBA00006602"/>
    </source>
</evidence>
<keyword evidence="5" id="KW-0813">Transport</keyword>
<dbReference type="GO" id="GO:0071973">
    <property type="term" value="P:bacterial-type flagellum-dependent cell motility"/>
    <property type="evidence" value="ECO:0007669"/>
    <property type="project" value="InterPro"/>
</dbReference>
<keyword evidence="7" id="KW-1005">Bacterial flagellum biogenesis</keyword>
<proteinExistence type="inferred from homology"/>
<evidence type="ECO:0000313" key="12">
    <source>
        <dbReference type="EMBL" id="BBL70235.1"/>
    </source>
</evidence>
<protein>
    <recommendedName>
        <fullName evidence="4">Flagellar assembly protein FliH</fullName>
    </recommendedName>
</protein>
<keyword evidence="6" id="KW-0963">Cytoplasm</keyword>
<dbReference type="PANTHER" id="PTHR34982">
    <property type="entry name" value="YOP PROTEINS TRANSLOCATION PROTEIN L"/>
    <property type="match status" value="1"/>
</dbReference>
<dbReference type="GO" id="GO:0015031">
    <property type="term" value="P:protein transport"/>
    <property type="evidence" value="ECO:0007669"/>
    <property type="project" value="UniProtKB-KW"/>
</dbReference>
<dbReference type="GO" id="GO:0044781">
    <property type="term" value="P:bacterial-type flagellum organization"/>
    <property type="evidence" value="ECO:0007669"/>
    <property type="project" value="UniProtKB-KW"/>
</dbReference>
<comment type="similarity">
    <text evidence="3">Belongs to the FliH family.</text>
</comment>
<keyword evidence="12" id="KW-0969">Cilium</keyword>
<dbReference type="GO" id="GO:0005829">
    <property type="term" value="C:cytosol"/>
    <property type="evidence" value="ECO:0007669"/>
    <property type="project" value="TreeGrafter"/>
</dbReference>
<dbReference type="PANTHER" id="PTHR34982:SF1">
    <property type="entry name" value="FLAGELLAR ASSEMBLY PROTEIN FLIH"/>
    <property type="match status" value="1"/>
</dbReference>
<evidence type="ECO:0000256" key="6">
    <source>
        <dbReference type="ARBA" id="ARBA00022490"/>
    </source>
</evidence>
<dbReference type="KEGG" id="moz:MoryE10_08410"/>
<dbReference type="Pfam" id="PF02108">
    <property type="entry name" value="FliH"/>
    <property type="match status" value="1"/>
</dbReference>
<keyword evidence="8" id="KW-0653">Protein transport</keyword>
<dbReference type="InterPro" id="IPR051472">
    <property type="entry name" value="T3SS_Stator/FliH"/>
</dbReference>
<organism evidence="12 13">
    <name type="scientific">Methylogaea oryzae</name>
    <dbReference type="NCBI Taxonomy" id="1295382"/>
    <lineage>
        <taxon>Bacteria</taxon>
        <taxon>Pseudomonadati</taxon>
        <taxon>Pseudomonadota</taxon>
        <taxon>Gammaproteobacteria</taxon>
        <taxon>Methylococcales</taxon>
        <taxon>Methylococcaceae</taxon>
        <taxon>Methylogaea</taxon>
    </lineage>
</organism>
<evidence type="ECO:0000256" key="8">
    <source>
        <dbReference type="ARBA" id="ARBA00022927"/>
    </source>
</evidence>
<evidence type="ECO:0000256" key="9">
    <source>
        <dbReference type="ARBA" id="ARBA00023225"/>
    </source>
</evidence>
<feature type="compositionally biased region" description="Basic and acidic residues" evidence="10">
    <location>
        <begin position="62"/>
        <end position="89"/>
    </location>
</feature>
<reference evidence="12" key="1">
    <citation type="submission" date="2019-06" db="EMBL/GenBank/DDBJ databases">
        <title>Complete genome sequence of Methylogaea oryzae strain JCM16910.</title>
        <authorList>
            <person name="Asakawa S."/>
        </authorList>
    </citation>
    <scope>NUCLEOTIDE SEQUENCE</scope>
    <source>
        <strain evidence="12">E10</strain>
    </source>
</reference>
<feature type="domain" description="Flagellar assembly protein FliH/Type III secretion system HrpE" evidence="11">
    <location>
        <begin position="111"/>
        <end position="235"/>
    </location>
</feature>
<evidence type="ECO:0000256" key="4">
    <source>
        <dbReference type="ARBA" id="ARBA00016507"/>
    </source>
</evidence>
<keyword evidence="12" id="KW-0966">Cell projection</keyword>
<dbReference type="InterPro" id="IPR000563">
    <property type="entry name" value="Flag_FliH"/>
</dbReference>
<dbReference type="AlphaFoldDB" id="A0A8D4VLW8"/>
<evidence type="ECO:0000313" key="13">
    <source>
        <dbReference type="Proteomes" id="UP000824988"/>
    </source>
</evidence>
<evidence type="ECO:0000259" key="11">
    <source>
        <dbReference type="Pfam" id="PF02108"/>
    </source>
</evidence>
<dbReference type="GO" id="GO:0003774">
    <property type="term" value="F:cytoskeletal motor activity"/>
    <property type="evidence" value="ECO:0007669"/>
    <property type="project" value="InterPro"/>
</dbReference>
<keyword evidence="13" id="KW-1185">Reference proteome</keyword>
<dbReference type="GO" id="GO:0009288">
    <property type="term" value="C:bacterial-type flagellum"/>
    <property type="evidence" value="ECO:0007669"/>
    <property type="project" value="InterPro"/>
</dbReference>
<comment type="function">
    <text evidence="1">Needed for flagellar regrowth and assembly.</text>
</comment>
<dbReference type="RefSeq" id="WP_082411310.1">
    <property type="nucleotide sequence ID" value="NZ_AP019782.1"/>
</dbReference>
<comment type="subcellular location">
    <subcellularLocation>
        <location evidence="2">Cytoplasm</location>
    </subcellularLocation>
</comment>
<gene>
    <name evidence="12" type="primary">fliH</name>
    <name evidence="12" type="ORF">MoryE10_08410</name>
</gene>
<evidence type="ECO:0000256" key="5">
    <source>
        <dbReference type="ARBA" id="ARBA00022448"/>
    </source>
</evidence>
<sequence>MSISRAFSPEELQNATLWQLPDIGLSQRLEARVEDDEMEHPPSITAEAVEAIQKQAYEEAAEQGRQDGYRDGQQKGYEEGSQKGHEEGYQKGYEEGRAAGEAELQALQKEAGERLQQLLSSLDQPLADLDEQVEGELVLLAIAIAKQVVRRELKTEPGQIVATIRSAVGALPSASRDISLLLHPEDGELARSALSLADGGAQWKIVDDPLITRGGCRVTSEFSVVDATVESRLAQAIAKVLGDDRESPA</sequence>
<evidence type="ECO:0000256" key="7">
    <source>
        <dbReference type="ARBA" id="ARBA00022795"/>
    </source>
</evidence>
<evidence type="ECO:0000256" key="2">
    <source>
        <dbReference type="ARBA" id="ARBA00004496"/>
    </source>
</evidence>
<dbReference type="Proteomes" id="UP000824988">
    <property type="component" value="Chromosome"/>
</dbReference>
<feature type="region of interest" description="Disordered" evidence="10">
    <location>
        <begin position="53"/>
        <end position="89"/>
    </location>
</feature>
<dbReference type="PRINTS" id="PR01003">
    <property type="entry name" value="FLGFLIH"/>
</dbReference>
<keyword evidence="9" id="KW-1006">Bacterial flagellum protein export</keyword>
<dbReference type="EMBL" id="AP019782">
    <property type="protein sequence ID" value="BBL70235.1"/>
    <property type="molecule type" value="Genomic_DNA"/>
</dbReference>
<dbReference type="InterPro" id="IPR018035">
    <property type="entry name" value="Flagellar_FliH/T3SS_HrpE"/>
</dbReference>
<accession>A0A8D4VLW8</accession>
<keyword evidence="12" id="KW-0282">Flagellum</keyword>
<name>A0A8D4VLW8_9GAMM</name>
<evidence type="ECO:0000256" key="1">
    <source>
        <dbReference type="ARBA" id="ARBA00003041"/>
    </source>
</evidence>